<dbReference type="GO" id="GO:0051301">
    <property type="term" value="P:cell division"/>
    <property type="evidence" value="ECO:0007669"/>
    <property type="project" value="UniProtKB-KW"/>
</dbReference>
<evidence type="ECO:0000259" key="9">
    <source>
        <dbReference type="PROSITE" id="PS50206"/>
    </source>
</evidence>
<feature type="region of interest" description="Disordered" evidence="8">
    <location>
        <begin position="654"/>
        <end position="696"/>
    </location>
</feature>
<keyword evidence="4" id="KW-0378">Hydrolase</keyword>
<evidence type="ECO:0000256" key="6">
    <source>
        <dbReference type="ARBA" id="ARBA00023306"/>
    </source>
</evidence>
<dbReference type="EC" id="3.1.3.48" evidence="2"/>
<evidence type="ECO:0000256" key="4">
    <source>
        <dbReference type="ARBA" id="ARBA00022801"/>
    </source>
</evidence>
<dbReference type="GO" id="GO:0009794">
    <property type="term" value="P:regulation of mitotic cell cycle, embryonic"/>
    <property type="evidence" value="ECO:0007669"/>
    <property type="project" value="UniProtKB-ARBA"/>
</dbReference>
<dbReference type="GO" id="GO:0000086">
    <property type="term" value="P:G2/M transition of mitotic cell cycle"/>
    <property type="evidence" value="ECO:0007669"/>
    <property type="project" value="TreeGrafter"/>
</dbReference>
<dbReference type="CDD" id="cd01530">
    <property type="entry name" value="Cdc25"/>
    <property type="match status" value="1"/>
</dbReference>
<dbReference type="InterPro" id="IPR036873">
    <property type="entry name" value="Rhodanese-like_dom_sf"/>
</dbReference>
<evidence type="ECO:0000256" key="3">
    <source>
        <dbReference type="ARBA" id="ARBA00022618"/>
    </source>
</evidence>
<sequence length="696" mass="78797">MYCQRNNRNVLMKIIESDNLSPIKRQRESDDDDVIYSPISKIVQDMRNSSLSPSDDEGKFYAESTARDSDLHDFDESGYRSVDGSKLLFKNVFKIRGTPESAVKARSRGRRMNMVSRRLSSPELSMSIDKENDSPSCSPLAQHFSPLKVSKRNLLKSSRLPLEDCDINSQDSGYGANTNENPDSETLNQIKNNKEVFQFAEPLGIAPRRIANDLQGNSPLTHHKIHQQFSSPINSYNSLSSPTETIQIPKISSGYNSMDDGFNELVDMENINENNLPIRSLPNGITDLLSGEIVTLSNEKPMECDSATTPEFPRARKNRVRRSLSMQIDRSDEPMNTPPISKVRACLFRSPNASSSAGKLIFNENNKTPLSNNNQNNELSPMLLSNCDGIRKKMFSSPININSPNQQLISTSMAFKRPEPPTDDSPILVKRSKKAVNFRTLPEPLTNNGTLSSISCSRMEIGMDINDKLSLNRCHSESDAHAIIKSAIHRSTTDADLTGDFSKQCILPLAEGHHEDLKSISVETLGKLIRGEYNHCIDEFKIVDCRYPYEFEAGHINGAINLYTKNLIDEFLKNPSNKTATIQPDDKKRNILIFHCEFSWERGPNLSRYLRNIDRNLNKEFYPALHYPEIYLLHGGYQEFYRLEKNLCTPQGYRPMTHPDHKADLRKFSSKSKSWQGEKSRKNSFTARANSKRLGL</sequence>
<dbReference type="GO" id="GO:0004725">
    <property type="term" value="F:protein tyrosine phosphatase activity"/>
    <property type="evidence" value="ECO:0007669"/>
    <property type="project" value="UniProtKB-EC"/>
</dbReference>
<feature type="domain" description="Rhodanese" evidence="9">
    <location>
        <begin position="536"/>
        <end position="649"/>
    </location>
</feature>
<protein>
    <recommendedName>
        <fullName evidence="2">protein-tyrosine-phosphatase</fullName>
        <ecNumber evidence="2">3.1.3.48</ecNumber>
    </recommendedName>
</protein>
<dbReference type="GO" id="GO:0010971">
    <property type="term" value="P:positive regulation of G2/M transition of mitotic cell cycle"/>
    <property type="evidence" value="ECO:0007669"/>
    <property type="project" value="TreeGrafter"/>
</dbReference>
<dbReference type="GO" id="GO:0032502">
    <property type="term" value="P:developmental process"/>
    <property type="evidence" value="ECO:0007669"/>
    <property type="project" value="UniProtKB-ARBA"/>
</dbReference>
<feature type="compositionally biased region" description="Polar residues" evidence="8">
    <location>
        <begin position="167"/>
        <end position="186"/>
    </location>
</feature>
<dbReference type="AlphaFoldDB" id="A0AA39CB33"/>
<organism evidence="10 11">
    <name type="scientific">Microctonus hyperodae</name>
    <name type="common">Parasitoid wasp</name>
    <dbReference type="NCBI Taxonomy" id="165561"/>
    <lineage>
        <taxon>Eukaryota</taxon>
        <taxon>Metazoa</taxon>
        <taxon>Ecdysozoa</taxon>
        <taxon>Arthropoda</taxon>
        <taxon>Hexapoda</taxon>
        <taxon>Insecta</taxon>
        <taxon>Pterygota</taxon>
        <taxon>Neoptera</taxon>
        <taxon>Endopterygota</taxon>
        <taxon>Hymenoptera</taxon>
        <taxon>Apocrita</taxon>
        <taxon>Ichneumonoidea</taxon>
        <taxon>Braconidae</taxon>
        <taxon>Euphorinae</taxon>
        <taxon>Microctonus</taxon>
    </lineage>
</organism>
<feature type="region of interest" description="Disordered" evidence="8">
    <location>
        <begin position="120"/>
        <end position="142"/>
    </location>
</feature>
<feature type="compositionally biased region" description="Basic and acidic residues" evidence="8">
    <location>
        <begin position="657"/>
        <end position="667"/>
    </location>
</feature>
<dbReference type="SMART" id="SM00450">
    <property type="entry name" value="RHOD"/>
    <property type="match status" value="1"/>
</dbReference>
<dbReference type="PROSITE" id="PS50206">
    <property type="entry name" value="RHODANESE_3"/>
    <property type="match status" value="1"/>
</dbReference>
<dbReference type="PRINTS" id="PR00716">
    <property type="entry name" value="MPIPHPHTASE"/>
</dbReference>
<evidence type="ECO:0000256" key="8">
    <source>
        <dbReference type="SAM" id="MobiDB-lite"/>
    </source>
</evidence>
<evidence type="ECO:0000256" key="7">
    <source>
        <dbReference type="ARBA" id="ARBA00051722"/>
    </source>
</evidence>
<comment type="catalytic activity">
    <reaction evidence="7">
        <text>O-phospho-L-tyrosyl-[protein] + H2O = L-tyrosyl-[protein] + phosphate</text>
        <dbReference type="Rhea" id="RHEA:10684"/>
        <dbReference type="Rhea" id="RHEA-COMP:10136"/>
        <dbReference type="Rhea" id="RHEA-COMP:20101"/>
        <dbReference type="ChEBI" id="CHEBI:15377"/>
        <dbReference type="ChEBI" id="CHEBI:43474"/>
        <dbReference type="ChEBI" id="CHEBI:46858"/>
        <dbReference type="ChEBI" id="CHEBI:61978"/>
        <dbReference type="EC" id="3.1.3.48"/>
    </reaction>
</comment>
<evidence type="ECO:0000256" key="2">
    <source>
        <dbReference type="ARBA" id="ARBA00013064"/>
    </source>
</evidence>
<comment type="similarity">
    <text evidence="1">Belongs to the MPI phosphatase family.</text>
</comment>
<comment type="caution">
    <text evidence="10">The sequence shown here is derived from an EMBL/GenBank/DDBJ whole genome shotgun (WGS) entry which is preliminary data.</text>
</comment>
<dbReference type="PANTHER" id="PTHR10828">
    <property type="entry name" value="M-PHASE INDUCER PHOSPHATASE DUAL SPECIFICITY PHOSPHATASE CDC25"/>
    <property type="match status" value="1"/>
</dbReference>
<reference evidence="10" key="2">
    <citation type="submission" date="2023-03" db="EMBL/GenBank/DDBJ databases">
        <authorList>
            <person name="Inwood S.N."/>
            <person name="Skelly J.G."/>
            <person name="Guhlin J."/>
            <person name="Harrop T.W.R."/>
            <person name="Goldson S.G."/>
            <person name="Dearden P.K."/>
        </authorList>
    </citation>
    <scope>NUCLEOTIDE SEQUENCE</scope>
    <source>
        <strain evidence="10">Lincoln</strain>
        <tissue evidence="10">Whole body</tissue>
    </source>
</reference>
<keyword evidence="6" id="KW-0131">Cell cycle</keyword>
<dbReference type="PANTHER" id="PTHR10828:SF76">
    <property type="entry name" value="M-PHASE INDUCER PHOSPHATASE"/>
    <property type="match status" value="1"/>
</dbReference>
<dbReference type="InterPro" id="IPR001763">
    <property type="entry name" value="Rhodanese-like_dom"/>
</dbReference>
<evidence type="ECO:0000313" key="11">
    <source>
        <dbReference type="Proteomes" id="UP001168972"/>
    </source>
</evidence>
<dbReference type="EMBL" id="JAQQBR010001835">
    <property type="protein sequence ID" value="KAK0161230.1"/>
    <property type="molecule type" value="Genomic_DNA"/>
</dbReference>
<evidence type="ECO:0000256" key="1">
    <source>
        <dbReference type="ARBA" id="ARBA00011065"/>
    </source>
</evidence>
<gene>
    <name evidence="10" type="ORF">PV327_009725</name>
</gene>
<keyword evidence="5" id="KW-0904">Protein phosphatase</keyword>
<evidence type="ECO:0000313" key="10">
    <source>
        <dbReference type="EMBL" id="KAK0161230.1"/>
    </source>
</evidence>
<dbReference type="Pfam" id="PF00581">
    <property type="entry name" value="Rhodanese"/>
    <property type="match status" value="1"/>
</dbReference>
<dbReference type="FunFam" id="3.40.250.10:FF:000036">
    <property type="entry name" value="M-phase inducer phosphatase"/>
    <property type="match status" value="1"/>
</dbReference>
<evidence type="ECO:0000256" key="5">
    <source>
        <dbReference type="ARBA" id="ARBA00022912"/>
    </source>
</evidence>
<dbReference type="Proteomes" id="UP001168972">
    <property type="component" value="Unassembled WGS sequence"/>
</dbReference>
<dbReference type="Gene3D" id="3.40.250.10">
    <property type="entry name" value="Rhodanese-like domain"/>
    <property type="match status" value="1"/>
</dbReference>
<name>A0AA39CB33_MICHY</name>
<dbReference type="InterPro" id="IPR000751">
    <property type="entry name" value="MPI_Phosphatase"/>
</dbReference>
<dbReference type="GO" id="GO:0005634">
    <property type="term" value="C:nucleus"/>
    <property type="evidence" value="ECO:0007669"/>
    <property type="project" value="TreeGrafter"/>
</dbReference>
<accession>A0AA39CB33</accession>
<proteinExistence type="inferred from homology"/>
<feature type="region of interest" description="Disordered" evidence="8">
    <location>
        <begin position="166"/>
        <end position="186"/>
    </location>
</feature>
<keyword evidence="3" id="KW-0132">Cell division</keyword>
<reference evidence="10" key="1">
    <citation type="journal article" date="2023" name="bioRxiv">
        <title>Scaffold-level genome assemblies of two parasitoid biocontrol wasps reveal the parthenogenesis mechanism and an associated novel virus.</title>
        <authorList>
            <person name="Inwood S."/>
            <person name="Skelly J."/>
            <person name="Guhlin J."/>
            <person name="Harrop T."/>
            <person name="Goldson S."/>
            <person name="Dearden P."/>
        </authorList>
    </citation>
    <scope>NUCLEOTIDE SEQUENCE</scope>
    <source>
        <strain evidence="10">Lincoln</strain>
        <tissue evidence="10">Whole body</tissue>
    </source>
</reference>
<dbReference type="GO" id="GO:0005737">
    <property type="term" value="C:cytoplasm"/>
    <property type="evidence" value="ECO:0007669"/>
    <property type="project" value="TreeGrafter"/>
</dbReference>
<dbReference type="SUPFAM" id="SSF52821">
    <property type="entry name" value="Rhodanese/Cell cycle control phosphatase"/>
    <property type="match status" value="1"/>
</dbReference>
<dbReference type="GO" id="GO:0010256">
    <property type="term" value="P:endomembrane system organization"/>
    <property type="evidence" value="ECO:0007669"/>
    <property type="project" value="UniProtKB-ARBA"/>
</dbReference>
<dbReference type="GO" id="GO:0110032">
    <property type="term" value="P:positive regulation of G2/MI transition of meiotic cell cycle"/>
    <property type="evidence" value="ECO:0007669"/>
    <property type="project" value="TreeGrafter"/>
</dbReference>
<keyword evidence="11" id="KW-1185">Reference proteome</keyword>